<protein>
    <submittedName>
        <fullName evidence="1">Uncharacterized protein</fullName>
    </submittedName>
</protein>
<dbReference type="EMBL" id="JAPUUL010000283">
    <property type="protein sequence ID" value="KAJ8131484.1"/>
    <property type="molecule type" value="Genomic_DNA"/>
</dbReference>
<name>A0ACC2JVY2_9PEZI</name>
<evidence type="ECO:0000313" key="1">
    <source>
        <dbReference type="EMBL" id="KAJ8131484.1"/>
    </source>
</evidence>
<comment type="caution">
    <text evidence="1">The sequence shown here is derived from an EMBL/GenBank/DDBJ whole genome shotgun (WGS) entry which is preliminary data.</text>
</comment>
<accession>A0ACC2JVY2</accession>
<reference evidence="1" key="1">
    <citation type="submission" date="2022-12" db="EMBL/GenBank/DDBJ databases">
        <title>Genome Sequence of Lasiodiplodia mahajangana.</title>
        <authorList>
            <person name="Buettner E."/>
        </authorList>
    </citation>
    <scope>NUCLEOTIDE SEQUENCE</scope>
    <source>
        <strain evidence="1">VT137</strain>
    </source>
</reference>
<organism evidence="1 2">
    <name type="scientific">Lasiodiplodia mahajangana</name>
    <dbReference type="NCBI Taxonomy" id="1108764"/>
    <lineage>
        <taxon>Eukaryota</taxon>
        <taxon>Fungi</taxon>
        <taxon>Dikarya</taxon>
        <taxon>Ascomycota</taxon>
        <taxon>Pezizomycotina</taxon>
        <taxon>Dothideomycetes</taxon>
        <taxon>Dothideomycetes incertae sedis</taxon>
        <taxon>Botryosphaeriales</taxon>
        <taxon>Botryosphaeriaceae</taxon>
        <taxon>Lasiodiplodia</taxon>
    </lineage>
</organism>
<gene>
    <name evidence="1" type="ORF">O1611_g2144</name>
</gene>
<keyword evidence="2" id="KW-1185">Reference proteome</keyword>
<evidence type="ECO:0000313" key="2">
    <source>
        <dbReference type="Proteomes" id="UP001153332"/>
    </source>
</evidence>
<proteinExistence type="predicted"/>
<sequence>MAGNERTPLLAASGDSISIDDNGNSNGNGNGNGNGNSYTKQTTFFGPANRILLAGFLMSFTLGITQVPWTTRSDKKDRLRLPPHGM</sequence>
<dbReference type="Proteomes" id="UP001153332">
    <property type="component" value="Unassembled WGS sequence"/>
</dbReference>